<feature type="domain" description="Rhodanese" evidence="3">
    <location>
        <begin position="201"/>
        <end position="285"/>
    </location>
</feature>
<organism evidence="5 7">
    <name type="scientific">Gordonia amicalis</name>
    <dbReference type="NCBI Taxonomy" id="89053"/>
    <lineage>
        <taxon>Bacteria</taxon>
        <taxon>Bacillati</taxon>
        <taxon>Actinomycetota</taxon>
        <taxon>Actinomycetes</taxon>
        <taxon>Mycobacteriales</taxon>
        <taxon>Gordoniaceae</taxon>
        <taxon>Gordonia</taxon>
    </lineage>
</organism>
<evidence type="ECO:0000313" key="5">
    <source>
        <dbReference type="EMBL" id="MDV6314671.1"/>
    </source>
</evidence>
<evidence type="ECO:0000256" key="1">
    <source>
        <dbReference type="ARBA" id="ARBA00022679"/>
    </source>
</evidence>
<dbReference type="EMBL" id="JAWLKI010000035">
    <property type="protein sequence ID" value="MDV6309783.1"/>
    <property type="molecule type" value="Genomic_DNA"/>
</dbReference>
<dbReference type="Gene3D" id="3.40.250.10">
    <property type="entry name" value="Rhodanese-like domain"/>
    <property type="match status" value="2"/>
</dbReference>
<keyword evidence="1" id="KW-0808">Transferase</keyword>
<dbReference type="AlphaFoldDB" id="A0AAE4UAJ1"/>
<dbReference type="InterPro" id="IPR001763">
    <property type="entry name" value="Rhodanese-like_dom"/>
</dbReference>
<keyword evidence="2" id="KW-0677">Repeat</keyword>
<comment type="caution">
    <text evidence="5">The sequence shown here is derived from an EMBL/GenBank/DDBJ whole genome shotgun (WGS) entry which is preliminary data.</text>
</comment>
<dbReference type="EMBL" id="JAWLKH010000044">
    <property type="protein sequence ID" value="MDV6314671.1"/>
    <property type="molecule type" value="Genomic_DNA"/>
</dbReference>
<keyword evidence="6" id="KW-1185">Reference proteome</keyword>
<dbReference type="InterPro" id="IPR036873">
    <property type="entry name" value="Rhodanese-like_dom_sf"/>
</dbReference>
<name>A0AAE4UAJ1_9ACTN</name>
<dbReference type="PROSITE" id="PS50206">
    <property type="entry name" value="RHODANESE_3"/>
    <property type="match status" value="2"/>
</dbReference>
<dbReference type="Proteomes" id="UP001185922">
    <property type="component" value="Unassembled WGS sequence"/>
</dbReference>
<gene>
    <name evidence="4" type="ORF">R3P94_21180</name>
    <name evidence="5" type="ORF">R3Q15_22850</name>
</gene>
<evidence type="ECO:0000313" key="4">
    <source>
        <dbReference type="EMBL" id="MDV6309783.1"/>
    </source>
</evidence>
<dbReference type="GeneID" id="77170023"/>
<dbReference type="PANTHER" id="PTHR11364">
    <property type="entry name" value="THIOSULFATE SULFERTANSFERASE"/>
    <property type="match status" value="1"/>
</dbReference>
<feature type="domain" description="Rhodanese" evidence="3">
    <location>
        <begin position="41"/>
        <end position="141"/>
    </location>
</feature>
<evidence type="ECO:0000313" key="7">
    <source>
        <dbReference type="Proteomes" id="UP001185922"/>
    </source>
</evidence>
<dbReference type="InterPro" id="IPR045078">
    <property type="entry name" value="TST/MPST-like"/>
</dbReference>
<dbReference type="CDD" id="cd01448">
    <property type="entry name" value="TST_Repeat_1"/>
    <property type="match status" value="1"/>
</dbReference>
<proteinExistence type="predicted"/>
<evidence type="ECO:0000259" key="3">
    <source>
        <dbReference type="PROSITE" id="PS50206"/>
    </source>
</evidence>
<dbReference type="PANTHER" id="PTHR11364:SF27">
    <property type="entry name" value="SULFURTRANSFERASE"/>
    <property type="match status" value="1"/>
</dbReference>
<dbReference type="SUPFAM" id="SSF52821">
    <property type="entry name" value="Rhodanese/Cell cycle control phosphatase"/>
    <property type="match status" value="2"/>
</dbReference>
<reference evidence="5 6" key="1">
    <citation type="submission" date="2023-10" db="EMBL/GenBank/DDBJ databases">
        <title>Development of a sustainable strategy for remediation of hydrocarbon-contaminated territories based on the waste exchange concept.</title>
        <authorList>
            <person name="Krivoruchko A."/>
        </authorList>
    </citation>
    <scope>NUCLEOTIDE SEQUENCE</scope>
    <source>
        <strain evidence="4 6">IEGM 1266</strain>
        <strain evidence="5">IEGM 1279</strain>
    </source>
</reference>
<accession>A0AAE4UAJ1</accession>
<dbReference type="SMART" id="SM00450">
    <property type="entry name" value="RHOD"/>
    <property type="match status" value="2"/>
</dbReference>
<protein>
    <submittedName>
        <fullName evidence="5">Rhodanese-like domain-containing protein</fullName>
    </submittedName>
</protein>
<dbReference type="GO" id="GO:0004792">
    <property type="term" value="F:thiosulfate-cyanide sulfurtransferase activity"/>
    <property type="evidence" value="ECO:0007669"/>
    <property type="project" value="TreeGrafter"/>
</dbReference>
<sequence>MTRADSALVSAEWLHRNADSVVVLDASIARSVDDAGLTVFGPGHEVFRAAHIAGARFADLFAAFSDPSSTIAFTRPTIDQISVAAAELGLNPEDDIVVYDQLTGAYAARVWLVLRSFGYDGARVLDGGFARWTDRGYPVATGDSEIVGAATGVEIRDLGTPVFADLAEVRAVSDDEGSSTTLVCALRSPDYTGESGGDRPGHIPGSLSVPYPDLLNDDGTFSTERTRKALQEREIDQDAEVIVYCGGGINAAGAALAFVEAGYPQPRVFDGSLSEWRSHPDLPLVTGMRPR</sequence>
<dbReference type="Pfam" id="PF00581">
    <property type="entry name" value="Rhodanese"/>
    <property type="match status" value="2"/>
</dbReference>
<evidence type="ECO:0000313" key="6">
    <source>
        <dbReference type="Proteomes" id="UP001185779"/>
    </source>
</evidence>
<dbReference type="RefSeq" id="WP_096274711.1">
    <property type="nucleotide sequence ID" value="NZ_CP091855.1"/>
</dbReference>
<evidence type="ECO:0000256" key="2">
    <source>
        <dbReference type="ARBA" id="ARBA00022737"/>
    </source>
</evidence>
<dbReference type="Proteomes" id="UP001185779">
    <property type="component" value="Unassembled WGS sequence"/>
</dbReference>